<evidence type="ECO:0000313" key="2">
    <source>
        <dbReference type="Proteomes" id="UP000805193"/>
    </source>
</evidence>
<comment type="caution">
    <text evidence="1">The sequence shown here is derived from an EMBL/GenBank/DDBJ whole genome shotgun (WGS) entry which is preliminary data.</text>
</comment>
<dbReference type="Proteomes" id="UP000805193">
    <property type="component" value="Unassembled WGS sequence"/>
</dbReference>
<protein>
    <submittedName>
        <fullName evidence="1">Uncharacterized protein</fullName>
    </submittedName>
</protein>
<evidence type="ECO:0000313" key="1">
    <source>
        <dbReference type="EMBL" id="KAG0426723.1"/>
    </source>
</evidence>
<gene>
    <name evidence="1" type="ORF">HPB47_026190</name>
</gene>
<accession>A0AC60PZG1</accession>
<reference evidence="1 2" key="1">
    <citation type="journal article" date="2020" name="Cell">
        <title>Large-Scale Comparative Analyses of Tick Genomes Elucidate Their Genetic Diversity and Vector Capacities.</title>
        <authorList>
            <consortium name="Tick Genome and Microbiome Consortium (TIGMIC)"/>
            <person name="Jia N."/>
            <person name="Wang J."/>
            <person name="Shi W."/>
            <person name="Du L."/>
            <person name="Sun Y."/>
            <person name="Zhan W."/>
            <person name="Jiang J.F."/>
            <person name="Wang Q."/>
            <person name="Zhang B."/>
            <person name="Ji P."/>
            <person name="Bell-Sakyi L."/>
            <person name="Cui X.M."/>
            <person name="Yuan T.T."/>
            <person name="Jiang B.G."/>
            <person name="Yang W.F."/>
            <person name="Lam T.T."/>
            <person name="Chang Q.C."/>
            <person name="Ding S.J."/>
            <person name="Wang X.J."/>
            <person name="Zhu J.G."/>
            <person name="Ruan X.D."/>
            <person name="Zhao L."/>
            <person name="Wei J.T."/>
            <person name="Ye R.Z."/>
            <person name="Que T.C."/>
            <person name="Du C.H."/>
            <person name="Zhou Y.H."/>
            <person name="Cheng J.X."/>
            <person name="Dai P.F."/>
            <person name="Guo W.B."/>
            <person name="Han X.H."/>
            <person name="Huang E.J."/>
            <person name="Li L.F."/>
            <person name="Wei W."/>
            <person name="Gao Y.C."/>
            <person name="Liu J.Z."/>
            <person name="Shao H.Z."/>
            <person name="Wang X."/>
            <person name="Wang C.C."/>
            <person name="Yang T.C."/>
            <person name="Huo Q.B."/>
            <person name="Li W."/>
            <person name="Chen H.Y."/>
            <person name="Chen S.E."/>
            <person name="Zhou L.G."/>
            <person name="Ni X.B."/>
            <person name="Tian J.H."/>
            <person name="Sheng Y."/>
            <person name="Liu T."/>
            <person name="Pan Y.S."/>
            <person name="Xia L.Y."/>
            <person name="Li J."/>
            <person name="Zhao F."/>
            <person name="Cao W.C."/>
        </authorList>
    </citation>
    <scope>NUCLEOTIDE SEQUENCE [LARGE SCALE GENOMIC DNA]</scope>
    <source>
        <strain evidence="1">Iper-2018</strain>
    </source>
</reference>
<organism evidence="1 2">
    <name type="scientific">Ixodes persulcatus</name>
    <name type="common">Taiga tick</name>
    <dbReference type="NCBI Taxonomy" id="34615"/>
    <lineage>
        <taxon>Eukaryota</taxon>
        <taxon>Metazoa</taxon>
        <taxon>Ecdysozoa</taxon>
        <taxon>Arthropoda</taxon>
        <taxon>Chelicerata</taxon>
        <taxon>Arachnida</taxon>
        <taxon>Acari</taxon>
        <taxon>Parasitiformes</taxon>
        <taxon>Ixodida</taxon>
        <taxon>Ixodoidea</taxon>
        <taxon>Ixodidae</taxon>
        <taxon>Ixodinae</taxon>
        <taxon>Ixodes</taxon>
    </lineage>
</organism>
<dbReference type="EMBL" id="JABSTQ010009692">
    <property type="protein sequence ID" value="KAG0426723.1"/>
    <property type="molecule type" value="Genomic_DNA"/>
</dbReference>
<keyword evidence="2" id="KW-1185">Reference proteome</keyword>
<proteinExistence type="predicted"/>
<sequence>MLPRFAGRESEDQRRHSLDRGAAESSSSPRVVRFPVGLSDDRRRRQRRRQRRVAVDVGRRGWRRQRSRRLPPRHRPRVDWTQPVSGRAPAPPSARAANNSVSVSAASGTAIDGPCRRSRCPLHSAPQEHGRHRQGGWHARVLDGRRFEGPPAPLRNAHLSRGHLPTRIGVGPVPCGSREAFGAAMIISKDLFILGDEYLTMPRQDKYAVCQASRRGKRSVAEGQSQRARLGDCAVLALGRAPASSSAAQSTSSLARQHRPLWRLVNARFSGSASRAWQFDYGAMECPVTDLEREDLVARSFKEPFLGEPGPSSQGLLQAHLFRPAIVPPAIRGFPGPGGAVKNGTFGNLLPSFNATETSPKTSPDVFRTDAHLSKAAQNVSQRVRDVNGTCVCVRVGSCAPEGERGLA</sequence>
<name>A0AC60PZG1_IXOPE</name>